<evidence type="ECO:0000313" key="2">
    <source>
        <dbReference type="EMBL" id="NEC90650.1"/>
    </source>
</evidence>
<feature type="transmembrane region" description="Helical" evidence="1">
    <location>
        <begin position="87"/>
        <end position="106"/>
    </location>
</feature>
<accession>A0A6B3C2Z7</accession>
<keyword evidence="1" id="KW-0812">Transmembrane</keyword>
<dbReference type="RefSeq" id="WP_164320674.1">
    <property type="nucleotide sequence ID" value="NZ_JAAGLU010000034.1"/>
</dbReference>
<dbReference type="AlphaFoldDB" id="A0A6B3C2Z7"/>
<evidence type="ECO:0000256" key="1">
    <source>
        <dbReference type="SAM" id="Phobius"/>
    </source>
</evidence>
<feature type="transmembrane region" description="Helical" evidence="1">
    <location>
        <begin position="29"/>
        <end position="47"/>
    </location>
</feature>
<protein>
    <submittedName>
        <fullName evidence="2">Uncharacterized protein</fullName>
    </submittedName>
</protein>
<keyword evidence="1" id="KW-0472">Membrane</keyword>
<proteinExistence type="predicted"/>
<dbReference type="EMBL" id="JAAGLU010000034">
    <property type="protein sequence ID" value="NEC90650.1"/>
    <property type="molecule type" value="Genomic_DNA"/>
</dbReference>
<keyword evidence="1" id="KW-1133">Transmembrane helix</keyword>
<comment type="caution">
    <text evidence="2">The sequence shown here is derived from an EMBL/GenBank/DDBJ whole genome shotgun (WGS) entry which is preliminary data.</text>
</comment>
<name>A0A6B3C2Z7_9ACTN</name>
<organism evidence="2">
    <name type="scientific">Streptomyces sp. SID12501</name>
    <dbReference type="NCBI Taxonomy" id="2706042"/>
    <lineage>
        <taxon>Bacteria</taxon>
        <taxon>Bacillati</taxon>
        <taxon>Actinomycetota</taxon>
        <taxon>Actinomycetes</taxon>
        <taxon>Kitasatosporales</taxon>
        <taxon>Streptomycetaceae</taxon>
        <taxon>Streptomyces</taxon>
    </lineage>
</organism>
<sequence length="165" mass="18077">MTIVEVGVAVAVTAPVVFGVRGLPQGDNGNVLFPLWIAGAAALFGLLEGSTRSRWLGGEKRDFESAVPLTDPEAILPAPRESMRRSFGIPFVVFVGLATLVFGLLWDPWAVVFGVLYVPERLAKGVYTFFWERRHGVLLWYGEIEEQPLGKGQFLYSSPRIATPG</sequence>
<gene>
    <name evidence="2" type="ORF">G3I71_33750</name>
</gene>
<reference evidence="2" key="1">
    <citation type="submission" date="2020-01" db="EMBL/GenBank/DDBJ databases">
        <title>Insect and environment-associated Actinomycetes.</title>
        <authorList>
            <person name="Currrie C."/>
            <person name="Chevrette M."/>
            <person name="Carlson C."/>
            <person name="Stubbendieck R."/>
            <person name="Wendt-Pienkowski E."/>
        </authorList>
    </citation>
    <scope>NUCLEOTIDE SEQUENCE</scope>
    <source>
        <strain evidence="2">SID12501</strain>
    </source>
</reference>